<reference evidence="1" key="1">
    <citation type="submission" date="2021-05" db="EMBL/GenBank/DDBJ databases">
        <authorList>
            <person name="Scholz U."/>
            <person name="Mascher M."/>
            <person name="Fiebig A."/>
        </authorList>
    </citation>
    <scope>NUCLEOTIDE SEQUENCE [LARGE SCALE GENOMIC DNA]</scope>
</reference>
<protein>
    <submittedName>
        <fullName evidence="1">Uncharacterized protein</fullName>
    </submittedName>
</protein>
<sequence>MAGVANRKKPRVAWSGELHRKFVQVVEHLGIDRADPKKILEIMNVDYLTRETVASHLQKYRHYLKRVTDENKSNPLGDSSERRNLSPAYHDTQFPCLVGSSSNPWQNVASSSSPAYMNGTPLAPSQVNISQLPSFAASTGHIYPMIQNEEQNQMEGIINTDTGPVAGFSEQTAPFNMASNTAPFEMTNGNILYMTQMVNAGSTTSALPNLQADGFFAPMLNGGSISSALPELHADSSVTPTQMVNGGENASATLPMQEGAVDLRALDDQPIYSDPFFVDDTYANMLNQDLTDDAFFSGGC</sequence>
<dbReference type="EnsemblPlants" id="AVESA.00010b.r2.1DG0163010.1">
    <property type="protein sequence ID" value="AVESA.00010b.r2.1DG0163010.1.CDS"/>
    <property type="gene ID" value="AVESA.00010b.r2.1DG0163010"/>
</dbReference>
<proteinExistence type="predicted"/>
<keyword evidence="2" id="KW-1185">Reference proteome</keyword>
<organism evidence="1 2">
    <name type="scientific">Avena sativa</name>
    <name type="common">Oat</name>
    <dbReference type="NCBI Taxonomy" id="4498"/>
    <lineage>
        <taxon>Eukaryota</taxon>
        <taxon>Viridiplantae</taxon>
        <taxon>Streptophyta</taxon>
        <taxon>Embryophyta</taxon>
        <taxon>Tracheophyta</taxon>
        <taxon>Spermatophyta</taxon>
        <taxon>Magnoliopsida</taxon>
        <taxon>Liliopsida</taxon>
        <taxon>Poales</taxon>
        <taxon>Poaceae</taxon>
        <taxon>BOP clade</taxon>
        <taxon>Pooideae</taxon>
        <taxon>Poodae</taxon>
        <taxon>Poeae</taxon>
        <taxon>Poeae Chloroplast Group 1 (Aveneae type)</taxon>
        <taxon>Aveninae</taxon>
        <taxon>Avena</taxon>
    </lineage>
</organism>
<evidence type="ECO:0000313" key="1">
    <source>
        <dbReference type="EnsemblPlants" id="AVESA.00010b.r2.1DG0163010.1.CDS"/>
    </source>
</evidence>
<accession>A0ACD5U1W6</accession>
<evidence type="ECO:0000313" key="2">
    <source>
        <dbReference type="Proteomes" id="UP001732700"/>
    </source>
</evidence>
<reference evidence="1" key="2">
    <citation type="submission" date="2025-09" db="UniProtKB">
        <authorList>
            <consortium name="EnsemblPlants"/>
        </authorList>
    </citation>
    <scope>IDENTIFICATION</scope>
</reference>
<name>A0ACD5U1W6_AVESA</name>
<dbReference type="Proteomes" id="UP001732700">
    <property type="component" value="Chromosome 1D"/>
</dbReference>